<accession>A0A915AB29</accession>
<dbReference type="AlphaFoldDB" id="A0A915AB29"/>
<dbReference type="Proteomes" id="UP000887569">
    <property type="component" value="Unplaced"/>
</dbReference>
<evidence type="ECO:0000313" key="1">
    <source>
        <dbReference type="Proteomes" id="UP000887569"/>
    </source>
</evidence>
<name>A0A915AB29_PARUN</name>
<reference evidence="2" key="1">
    <citation type="submission" date="2022-11" db="UniProtKB">
        <authorList>
            <consortium name="WormBaseParasite"/>
        </authorList>
    </citation>
    <scope>IDENTIFICATION</scope>
</reference>
<evidence type="ECO:0000313" key="2">
    <source>
        <dbReference type="WBParaSite" id="PgR002_g129_t04"/>
    </source>
</evidence>
<organism evidence="1 2">
    <name type="scientific">Parascaris univalens</name>
    <name type="common">Nematode worm</name>
    <dbReference type="NCBI Taxonomy" id="6257"/>
    <lineage>
        <taxon>Eukaryota</taxon>
        <taxon>Metazoa</taxon>
        <taxon>Ecdysozoa</taxon>
        <taxon>Nematoda</taxon>
        <taxon>Chromadorea</taxon>
        <taxon>Rhabditida</taxon>
        <taxon>Spirurina</taxon>
        <taxon>Ascaridomorpha</taxon>
        <taxon>Ascaridoidea</taxon>
        <taxon>Ascarididae</taxon>
        <taxon>Parascaris</taxon>
    </lineage>
</organism>
<proteinExistence type="predicted"/>
<dbReference type="WBParaSite" id="PgR002_g129_t04">
    <property type="protein sequence ID" value="PgR002_g129_t04"/>
    <property type="gene ID" value="PgR002_g129"/>
</dbReference>
<sequence length="115" mass="13215">MKHCKRSGKQKAVICIIIRSNQQHSIELNDETAPDNHDQLLRCNSNTIKHPAAYSTSKNTLRGLVGCKTVRVLFMENKSFDKCRLSIRSCMRLQAQYDVSIFPLQLSISQHFSRH</sequence>
<keyword evidence="1" id="KW-1185">Reference proteome</keyword>
<protein>
    <submittedName>
        <fullName evidence="2">Uncharacterized protein</fullName>
    </submittedName>
</protein>